<dbReference type="AlphaFoldDB" id="A0A2K3MHB5"/>
<organism evidence="1 2">
    <name type="scientific">Trifolium pratense</name>
    <name type="common">Red clover</name>
    <dbReference type="NCBI Taxonomy" id="57577"/>
    <lineage>
        <taxon>Eukaryota</taxon>
        <taxon>Viridiplantae</taxon>
        <taxon>Streptophyta</taxon>
        <taxon>Embryophyta</taxon>
        <taxon>Tracheophyta</taxon>
        <taxon>Spermatophyta</taxon>
        <taxon>Magnoliopsida</taxon>
        <taxon>eudicotyledons</taxon>
        <taxon>Gunneridae</taxon>
        <taxon>Pentapetalae</taxon>
        <taxon>rosids</taxon>
        <taxon>fabids</taxon>
        <taxon>Fabales</taxon>
        <taxon>Fabaceae</taxon>
        <taxon>Papilionoideae</taxon>
        <taxon>50 kb inversion clade</taxon>
        <taxon>NPAAA clade</taxon>
        <taxon>Hologalegina</taxon>
        <taxon>IRL clade</taxon>
        <taxon>Trifolieae</taxon>
        <taxon>Trifolium</taxon>
    </lineage>
</organism>
<accession>A0A2K3MHB5</accession>
<comment type="caution">
    <text evidence="1">The sequence shown here is derived from an EMBL/GenBank/DDBJ whole genome shotgun (WGS) entry which is preliminary data.</text>
</comment>
<dbReference type="PANTHER" id="PTHR33168">
    <property type="entry name" value="STRESS INDUCED PROTEIN-RELATED"/>
    <property type="match status" value="1"/>
</dbReference>
<proteinExistence type="predicted"/>
<dbReference type="Gramene" id="Tp57577_TGAC_v2_mRNA34500">
    <property type="protein sequence ID" value="Tp57577_TGAC_v2_mRNA34500"/>
    <property type="gene ID" value="Tp57577_TGAC_v2_gene33374"/>
</dbReference>
<dbReference type="Proteomes" id="UP000236291">
    <property type="component" value="Unassembled WGS sequence"/>
</dbReference>
<protein>
    <submittedName>
        <fullName evidence="1">Uncharacterized protein</fullName>
    </submittedName>
</protein>
<gene>
    <name evidence="1" type="ORF">L195_g046277</name>
</gene>
<dbReference type="OrthoDB" id="689706at2759"/>
<sequence length="87" mass="9902">METISSPRRSKTSGGGLFSCWGHLKLKIPWKRRTNNTYRHVGGFRYDPLSYAQNFDDGTWEEDDEESLGRGFSARYAAPSANTVLKQ</sequence>
<reference evidence="1 2" key="2">
    <citation type="journal article" date="2017" name="Front. Plant Sci.">
        <title>Gene Classification and Mining of Molecular Markers Useful in Red Clover (Trifolium pratense) Breeding.</title>
        <authorList>
            <person name="Istvanek J."/>
            <person name="Dluhosova J."/>
            <person name="Dluhos P."/>
            <person name="Patkova L."/>
            <person name="Nedelnik J."/>
            <person name="Repkova J."/>
        </authorList>
    </citation>
    <scope>NUCLEOTIDE SEQUENCE [LARGE SCALE GENOMIC DNA]</scope>
    <source>
        <strain evidence="2">cv. Tatra</strain>
        <tissue evidence="1">Young leaves</tissue>
    </source>
</reference>
<name>A0A2K3MHB5_TRIPR</name>
<evidence type="ECO:0000313" key="2">
    <source>
        <dbReference type="Proteomes" id="UP000236291"/>
    </source>
</evidence>
<evidence type="ECO:0000313" key="1">
    <source>
        <dbReference type="EMBL" id="PNX90154.1"/>
    </source>
</evidence>
<reference evidence="1 2" key="1">
    <citation type="journal article" date="2014" name="Am. J. Bot.">
        <title>Genome assembly and annotation for red clover (Trifolium pratense; Fabaceae).</title>
        <authorList>
            <person name="Istvanek J."/>
            <person name="Jaros M."/>
            <person name="Krenek A."/>
            <person name="Repkova J."/>
        </authorList>
    </citation>
    <scope>NUCLEOTIDE SEQUENCE [LARGE SCALE GENOMIC DNA]</scope>
    <source>
        <strain evidence="2">cv. Tatra</strain>
        <tissue evidence="1">Young leaves</tissue>
    </source>
</reference>
<dbReference type="EMBL" id="ASHM01061949">
    <property type="protein sequence ID" value="PNX90154.1"/>
    <property type="molecule type" value="Genomic_DNA"/>
</dbReference>